<feature type="region of interest" description="Disordered" evidence="1">
    <location>
        <begin position="228"/>
        <end position="266"/>
    </location>
</feature>
<sequence length="266" mass="29471">MRAPMPPYEQRQRPTAWPVVHQHGAVQAPLGDRVRAALLAQKSASSEEERRDLDQLEIEEIEVHQKHLRLIHDQMAALSADALKTRAEVGELRSHCVRSEAEVASWRGGVEARLGDLQAACARAEARQREAVEELLAERGRGDRASSEAGGQLEALAVQLAPQLQELQAELAQERSSRRAEEDAVASRQRLLEERLRAFEDLVQGEIQDRAAEYRRLWGALHERAEDWARQAPSAPARQDASPVPSERGPGATPPPRAADPEPPPP</sequence>
<feature type="non-terminal residue" evidence="2">
    <location>
        <position position="266"/>
    </location>
</feature>
<keyword evidence="3" id="KW-1185">Reference proteome</keyword>
<protein>
    <submittedName>
        <fullName evidence="2">Uncharacterized protein</fullName>
    </submittedName>
</protein>
<organism evidence="2 3">
    <name type="scientific">Prorocentrum cordatum</name>
    <dbReference type="NCBI Taxonomy" id="2364126"/>
    <lineage>
        <taxon>Eukaryota</taxon>
        <taxon>Sar</taxon>
        <taxon>Alveolata</taxon>
        <taxon>Dinophyceae</taxon>
        <taxon>Prorocentrales</taxon>
        <taxon>Prorocentraceae</taxon>
        <taxon>Prorocentrum</taxon>
    </lineage>
</organism>
<evidence type="ECO:0000313" key="3">
    <source>
        <dbReference type="Proteomes" id="UP001189429"/>
    </source>
</evidence>
<accession>A0ABN9SGS7</accession>
<comment type="caution">
    <text evidence="2">The sequence shown here is derived from an EMBL/GenBank/DDBJ whole genome shotgun (WGS) entry which is preliminary data.</text>
</comment>
<dbReference type="EMBL" id="CAUYUJ010010509">
    <property type="protein sequence ID" value="CAK0829555.1"/>
    <property type="molecule type" value="Genomic_DNA"/>
</dbReference>
<reference evidence="2" key="1">
    <citation type="submission" date="2023-10" db="EMBL/GenBank/DDBJ databases">
        <authorList>
            <person name="Chen Y."/>
            <person name="Shah S."/>
            <person name="Dougan E. K."/>
            <person name="Thang M."/>
            <person name="Chan C."/>
        </authorList>
    </citation>
    <scope>NUCLEOTIDE SEQUENCE [LARGE SCALE GENOMIC DNA]</scope>
</reference>
<evidence type="ECO:0000256" key="1">
    <source>
        <dbReference type="SAM" id="MobiDB-lite"/>
    </source>
</evidence>
<proteinExistence type="predicted"/>
<dbReference type="Proteomes" id="UP001189429">
    <property type="component" value="Unassembled WGS sequence"/>
</dbReference>
<gene>
    <name evidence="2" type="ORF">PCOR1329_LOCUS28462</name>
</gene>
<evidence type="ECO:0000313" key="2">
    <source>
        <dbReference type="EMBL" id="CAK0829555.1"/>
    </source>
</evidence>
<feature type="compositionally biased region" description="Pro residues" evidence="1">
    <location>
        <begin position="252"/>
        <end position="266"/>
    </location>
</feature>
<name>A0ABN9SGS7_9DINO</name>